<evidence type="ECO:0008006" key="3">
    <source>
        <dbReference type="Google" id="ProtNLM"/>
    </source>
</evidence>
<reference evidence="2" key="1">
    <citation type="submission" date="2018-04" db="EMBL/GenBank/DDBJ databases">
        <authorList>
            <person name="Cornet L."/>
        </authorList>
    </citation>
    <scope>NUCLEOTIDE SEQUENCE [LARGE SCALE GENOMIC DNA]</scope>
</reference>
<proteinExistence type="predicted"/>
<sequence length="183" mass="20623">MTAYLVCEGERDARLLTHILPKELLETVEIIPAGGLSAVKSLARSLLVRRHAPVAVVIDSDSLETAQIEARSKDVRDIIGGVSANTPFRVILAVPTLWMVFFDDISLLSQMLGYVPSHELLMLATYQPRQALVQLVLKSEKYQDEDQLIEQMTDQEAEIFRQTLVIKDIIQFFQSVRETVKTI</sequence>
<evidence type="ECO:0000313" key="2">
    <source>
        <dbReference type="Proteomes" id="UP000249081"/>
    </source>
</evidence>
<gene>
    <name evidence="1" type="ORF">DCF17_00745</name>
</gene>
<name>A0A2W4WMJ4_9CYAN</name>
<dbReference type="Proteomes" id="UP000249081">
    <property type="component" value="Unassembled WGS sequence"/>
</dbReference>
<evidence type="ECO:0000313" key="1">
    <source>
        <dbReference type="EMBL" id="PZO45612.1"/>
    </source>
</evidence>
<dbReference type="AlphaFoldDB" id="A0A2W4WMJ4"/>
<reference evidence="1 2" key="2">
    <citation type="submission" date="2018-06" db="EMBL/GenBank/DDBJ databases">
        <title>Metagenomic assembly of (sub)arctic Cyanobacteria and their associated microbiome from non-axenic cultures.</title>
        <authorList>
            <person name="Baurain D."/>
        </authorList>
    </citation>
    <scope>NUCLEOTIDE SEQUENCE [LARGE SCALE GENOMIC DNA]</scope>
    <source>
        <strain evidence="1">ULC041bin1</strain>
    </source>
</reference>
<accession>A0A2W4WMJ4</accession>
<comment type="caution">
    <text evidence="1">The sequence shown here is derived from an EMBL/GenBank/DDBJ whole genome shotgun (WGS) entry which is preliminary data.</text>
</comment>
<dbReference type="EMBL" id="QBMN01000003">
    <property type="protein sequence ID" value="PZO45612.1"/>
    <property type="molecule type" value="Genomic_DNA"/>
</dbReference>
<protein>
    <recommendedName>
        <fullName evidence="3">DUF4276 domain-containing protein</fullName>
    </recommendedName>
</protein>
<organism evidence="1 2">
    <name type="scientific">Shackletoniella antarctica</name>
    <dbReference type="NCBI Taxonomy" id="268115"/>
    <lineage>
        <taxon>Bacteria</taxon>
        <taxon>Bacillati</taxon>
        <taxon>Cyanobacteriota</taxon>
        <taxon>Cyanophyceae</taxon>
        <taxon>Oculatellales</taxon>
        <taxon>Oculatellaceae</taxon>
        <taxon>Shackletoniella</taxon>
    </lineage>
</organism>